<organism evidence="1 2">
    <name type="scientific">Streptomyces antibioticus</name>
    <dbReference type="NCBI Taxonomy" id="1890"/>
    <lineage>
        <taxon>Bacteria</taxon>
        <taxon>Bacillati</taxon>
        <taxon>Actinomycetota</taxon>
        <taxon>Actinomycetes</taxon>
        <taxon>Kitasatosporales</taxon>
        <taxon>Streptomycetaceae</taxon>
        <taxon>Streptomyces</taxon>
    </lineage>
</organism>
<dbReference type="AlphaFoldDB" id="A0AAE6YDX8"/>
<reference evidence="1 2" key="1">
    <citation type="submission" date="2020-03" db="EMBL/GenBank/DDBJ databases">
        <title>Is there a link between lipid content and antibiotic production in Streptomyces?</title>
        <authorList>
            <person name="David M."/>
            <person name="Lejeune C."/>
            <person name="Abreu S."/>
            <person name="Thibessard A."/>
            <person name="Leblond P."/>
            <person name="Chaminade P."/>
            <person name="Virolle M.-J."/>
        </authorList>
    </citation>
    <scope>NUCLEOTIDE SEQUENCE [LARGE SCALE GENOMIC DNA]</scope>
    <source>
        <strain evidence="1 2">DSM 41481</strain>
    </source>
</reference>
<dbReference type="Proteomes" id="UP000502504">
    <property type="component" value="Chromosome"/>
</dbReference>
<proteinExistence type="predicted"/>
<dbReference type="EMBL" id="CP050692">
    <property type="protein sequence ID" value="QIT48153.1"/>
    <property type="molecule type" value="Genomic_DNA"/>
</dbReference>
<dbReference type="GeneID" id="93960020"/>
<name>A0AAE6YDX8_STRAT</name>
<accession>A0AAE6YDX8</accession>
<protein>
    <submittedName>
        <fullName evidence="1">Uncharacterized protein</fullName>
    </submittedName>
</protein>
<sequence>MSSLIRRIKDFARTPQGRRAIAQARRAASDPHRRAQARTFLSRFRTRR</sequence>
<evidence type="ECO:0000313" key="2">
    <source>
        <dbReference type="Proteomes" id="UP000502504"/>
    </source>
</evidence>
<gene>
    <name evidence="1" type="ORF">HCX60_35305</name>
</gene>
<evidence type="ECO:0000313" key="1">
    <source>
        <dbReference type="EMBL" id="QIT48153.1"/>
    </source>
</evidence>
<dbReference type="RefSeq" id="WP_167797309.1">
    <property type="nucleotide sequence ID" value="NZ_CM007717.1"/>
</dbReference>